<organism evidence="1 2">
    <name type="scientific">Chamaesiphon polymorphus CCALA 037</name>
    <dbReference type="NCBI Taxonomy" id="2107692"/>
    <lineage>
        <taxon>Bacteria</taxon>
        <taxon>Bacillati</taxon>
        <taxon>Cyanobacteriota</taxon>
        <taxon>Cyanophyceae</taxon>
        <taxon>Gomontiellales</taxon>
        <taxon>Chamaesiphonaceae</taxon>
        <taxon>Chamaesiphon</taxon>
    </lineage>
</organism>
<evidence type="ECO:0000313" key="1">
    <source>
        <dbReference type="EMBL" id="PSB56817.1"/>
    </source>
</evidence>
<dbReference type="OrthoDB" id="9839589at2"/>
<dbReference type="AlphaFoldDB" id="A0A2T1GGS9"/>
<gene>
    <name evidence="1" type="ORF">C7B77_10480</name>
</gene>
<accession>A0A2T1GGS9</accession>
<reference evidence="1 2" key="1">
    <citation type="submission" date="2018-03" db="EMBL/GenBank/DDBJ databases">
        <title>The ancient ancestry and fast evolution of plastids.</title>
        <authorList>
            <person name="Moore K.R."/>
            <person name="Magnabosco C."/>
            <person name="Momper L."/>
            <person name="Gold D.A."/>
            <person name="Bosak T."/>
            <person name="Fournier G.P."/>
        </authorList>
    </citation>
    <scope>NUCLEOTIDE SEQUENCE [LARGE SCALE GENOMIC DNA]</scope>
    <source>
        <strain evidence="1 2">CCALA 037</strain>
    </source>
</reference>
<dbReference type="Proteomes" id="UP000238937">
    <property type="component" value="Unassembled WGS sequence"/>
</dbReference>
<dbReference type="EMBL" id="PVWO01000106">
    <property type="protein sequence ID" value="PSB56817.1"/>
    <property type="molecule type" value="Genomic_DNA"/>
</dbReference>
<evidence type="ECO:0000313" key="2">
    <source>
        <dbReference type="Proteomes" id="UP000238937"/>
    </source>
</evidence>
<proteinExistence type="predicted"/>
<comment type="caution">
    <text evidence="1">The sequence shown here is derived from an EMBL/GenBank/DDBJ whole genome shotgun (WGS) entry which is preliminary data.</text>
</comment>
<keyword evidence="2" id="KW-1185">Reference proteome</keyword>
<protein>
    <submittedName>
        <fullName evidence="1">Uncharacterized protein</fullName>
    </submittedName>
</protein>
<name>A0A2T1GGS9_9CYAN</name>
<sequence length="91" mass="10285">MAQVQLILSATVELTIELPDSKLKSLIVDGEIDVHKYIDVDIRSDFKSDFKRCKVSDLTIYVDDPTISSWETIEKNDGTQLSFDGYKLSKA</sequence>
<dbReference type="RefSeq" id="WP_106303837.1">
    <property type="nucleotide sequence ID" value="NZ_PVWO01000106.1"/>
</dbReference>